<gene>
    <name evidence="5" type="ORF">FGO68_gene16354</name>
</gene>
<evidence type="ECO:0000256" key="1">
    <source>
        <dbReference type="ARBA" id="ARBA00008777"/>
    </source>
</evidence>
<dbReference type="AlphaFoldDB" id="A0A8J8NYS9"/>
<keyword evidence="2 4" id="KW-0689">Ribosomal protein</keyword>
<evidence type="ECO:0000256" key="2">
    <source>
        <dbReference type="ARBA" id="ARBA00022980"/>
    </source>
</evidence>
<dbReference type="InterPro" id="IPR000456">
    <property type="entry name" value="Ribosomal_bL17"/>
</dbReference>
<dbReference type="Gene3D" id="3.90.1030.10">
    <property type="entry name" value="Ribosomal protein L17"/>
    <property type="match status" value="1"/>
</dbReference>
<evidence type="ECO:0000256" key="3">
    <source>
        <dbReference type="ARBA" id="ARBA00023274"/>
    </source>
</evidence>
<dbReference type="InterPro" id="IPR036373">
    <property type="entry name" value="Ribosomal_bL17_sf"/>
</dbReference>
<reference evidence="5" key="1">
    <citation type="submission" date="2019-06" db="EMBL/GenBank/DDBJ databases">
        <authorList>
            <person name="Zheng W."/>
        </authorList>
    </citation>
    <scope>NUCLEOTIDE SEQUENCE</scope>
    <source>
        <strain evidence="5">QDHG01</strain>
    </source>
</reference>
<name>A0A8J8NYS9_HALGN</name>
<dbReference type="Proteomes" id="UP000785679">
    <property type="component" value="Unassembled WGS sequence"/>
</dbReference>
<dbReference type="GO" id="GO:0003735">
    <property type="term" value="F:structural constituent of ribosome"/>
    <property type="evidence" value="ECO:0007669"/>
    <property type="project" value="InterPro"/>
</dbReference>
<dbReference type="PANTHER" id="PTHR14413">
    <property type="entry name" value="RIBOSOMAL PROTEIN L17"/>
    <property type="match status" value="1"/>
</dbReference>
<accession>A0A8J8NYS9</accession>
<dbReference type="PANTHER" id="PTHR14413:SF16">
    <property type="entry name" value="LARGE RIBOSOMAL SUBUNIT PROTEIN BL17M"/>
    <property type="match status" value="1"/>
</dbReference>
<organism evidence="5 6">
    <name type="scientific">Halteria grandinella</name>
    <dbReference type="NCBI Taxonomy" id="5974"/>
    <lineage>
        <taxon>Eukaryota</taxon>
        <taxon>Sar</taxon>
        <taxon>Alveolata</taxon>
        <taxon>Ciliophora</taxon>
        <taxon>Intramacronucleata</taxon>
        <taxon>Spirotrichea</taxon>
        <taxon>Stichotrichia</taxon>
        <taxon>Sporadotrichida</taxon>
        <taxon>Halteriidae</taxon>
        <taxon>Halteria</taxon>
    </lineage>
</organism>
<evidence type="ECO:0000256" key="4">
    <source>
        <dbReference type="RuleBase" id="RU000660"/>
    </source>
</evidence>
<comment type="caution">
    <text evidence="5">The sequence shown here is derived from an EMBL/GenBank/DDBJ whole genome shotgun (WGS) entry which is preliminary data.</text>
</comment>
<proteinExistence type="inferred from homology"/>
<dbReference type="GO" id="GO:0006412">
    <property type="term" value="P:translation"/>
    <property type="evidence" value="ECO:0007669"/>
    <property type="project" value="InterPro"/>
</dbReference>
<keyword evidence="6" id="KW-1185">Reference proteome</keyword>
<keyword evidence="3 4" id="KW-0687">Ribonucleoprotein</keyword>
<dbReference type="Pfam" id="PF01196">
    <property type="entry name" value="Ribosomal_L17"/>
    <property type="match status" value="1"/>
</dbReference>
<evidence type="ECO:0000313" key="5">
    <source>
        <dbReference type="EMBL" id="TNV82750.1"/>
    </source>
</evidence>
<evidence type="ECO:0008006" key="7">
    <source>
        <dbReference type="Google" id="ProtNLM"/>
    </source>
</evidence>
<dbReference type="EMBL" id="RRYP01004587">
    <property type="protein sequence ID" value="TNV82750.1"/>
    <property type="molecule type" value="Genomic_DNA"/>
</dbReference>
<sequence length="252" mass="29738">MRHKQNIRKFGRDPDHRKAMFRNLATHLLTHERIITTLEKAKEMRPFIERLIRRAKKGGYQGNVVLKQNLFTSKAIEHVKKVLVPRYADLPAGFTRVKYLGLRAQDRASAAYIEMIGNPIEQFEKNERQETIETNGLQTFWSWEHKIIRQEQEYFQNLIQNLEAQIQAEVESSVSAASDATFNNQLKADIESKFAKKRHFLEDGLKRAQFEETIHLKQEKYNRYERLFEKYAFPIGEFKTLSNSHQGERITL</sequence>
<dbReference type="OrthoDB" id="286337at2759"/>
<evidence type="ECO:0000313" key="6">
    <source>
        <dbReference type="Proteomes" id="UP000785679"/>
    </source>
</evidence>
<comment type="similarity">
    <text evidence="1 4">Belongs to the bacterial ribosomal protein bL17 family.</text>
</comment>
<dbReference type="SUPFAM" id="SSF64263">
    <property type="entry name" value="Prokaryotic ribosomal protein L17"/>
    <property type="match status" value="1"/>
</dbReference>
<dbReference type="NCBIfam" id="TIGR00059">
    <property type="entry name" value="L17"/>
    <property type="match status" value="1"/>
</dbReference>
<protein>
    <recommendedName>
        <fullName evidence="7">50S ribosomal protein L17</fullName>
    </recommendedName>
</protein>
<dbReference type="GO" id="GO:0005762">
    <property type="term" value="C:mitochondrial large ribosomal subunit"/>
    <property type="evidence" value="ECO:0007669"/>
    <property type="project" value="TreeGrafter"/>
</dbReference>